<dbReference type="AlphaFoldDB" id="A0A8S9ZG40"/>
<keyword evidence="2" id="KW-0732">Signal</keyword>
<comment type="caution">
    <text evidence="3">The sequence shown here is derived from an EMBL/GenBank/DDBJ whole genome shotgun (WGS) entry which is preliminary data.</text>
</comment>
<feature type="region of interest" description="Disordered" evidence="1">
    <location>
        <begin position="106"/>
        <end position="125"/>
    </location>
</feature>
<feature type="signal peptide" evidence="2">
    <location>
        <begin position="1"/>
        <end position="20"/>
    </location>
</feature>
<evidence type="ECO:0000313" key="4">
    <source>
        <dbReference type="Proteomes" id="UP000605970"/>
    </source>
</evidence>
<dbReference type="Proteomes" id="UP000605970">
    <property type="component" value="Unassembled WGS sequence"/>
</dbReference>
<evidence type="ECO:0000256" key="1">
    <source>
        <dbReference type="SAM" id="MobiDB-lite"/>
    </source>
</evidence>
<evidence type="ECO:0000256" key="2">
    <source>
        <dbReference type="SAM" id="SignalP"/>
    </source>
</evidence>
<feature type="region of interest" description="Disordered" evidence="1">
    <location>
        <begin position="49"/>
        <end position="98"/>
    </location>
</feature>
<proteinExistence type="predicted"/>
<feature type="chain" id="PRO_5035918001" evidence="2">
    <location>
        <begin position="21"/>
        <end position="204"/>
    </location>
</feature>
<name>A0A8S9ZG40_9BILA</name>
<keyword evidence="4" id="KW-1185">Reference proteome</keyword>
<sequence length="204" mass="23455">MKIYLFILLISTFAFYVCNASDQNNLSWPRILRGEGNQDTARRATLNHLIGHGPSSTNASTPRVQGQGRNNRQREGGNRRNGNRRNVNNPDSRTRGQILQPNNFEHQGRVHQGNNNSNQFNRNNDSRHFAQPVLGVPLYGEAIGYPYQNEVSLEQLKFGTQTNLEMLDKLMTIILKYIPLQRILIWKFILMDLQSIRVVKQKVI</sequence>
<gene>
    <name evidence="3" type="ORF">Mgra_00008363</name>
</gene>
<accession>A0A8S9ZG40</accession>
<reference evidence="3" key="1">
    <citation type="journal article" date="2020" name="Ecol. Evol.">
        <title>Genome structure and content of the rice root-knot nematode (Meloidogyne graminicola).</title>
        <authorList>
            <person name="Phan N.T."/>
            <person name="Danchin E.G.J."/>
            <person name="Klopp C."/>
            <person name="Perfus-Barbeoch L."/>
            <person name="Kozlowski D.K."/>
            <person name="Koutsovoulos G.D."/>
            <person name="Lopez-Roques C."/>
            <person name="Bouchez O."/>
            <person name="Zahm M."/>
            <person name="Besnard G."/>
            <person name="Bellafiore S."/>
        </authorList>
    </citation>
    <scope>NUCLEOTIDE SEQUENCE</scope>
    <source>
        <strain evidence="3">VN-18</strain>
    </source>
</reference>
<dbReference type="EMBL" id="JABEBT010000108">
    <property type="protein sequence ID" value="KAF7632245.1"/>
    <property type="molecule type" value="Genomic_DNA"/>
</dbReference>
<organism evidence="3 4">
    <name type="scientific">Meloidogyne graminicola</name>
    <dbReference type="NCBI Taxonomy" id="189291"/>
    <lineage>
        <taxon>Eukaryota</taxon>
        <taxon>Metazoa</taxon>
        <taxon>Ecdysozoa</taxon>
        <taxon>Nematoda</taxon>
        <taxon>Chromadorea</taxon>
        <taxon>Rhabditida</taxon>
        <taxon>Tylenchina</taxon>
        <taxon>Tylenchomorpha</taxon>
        <taxon>Tylenchoidea</taxon>
        <taxon>Meloidogynidae</taxon>
        <taxon>Meloidogyninae</taxon>
        <taxon>Meloidogyne</taxon>
    </lineage>
</organism>
<evidence type="ECO:0000313" key="3">
    <source>
        <dbReference type="EMBL" id="KAF7632245.1"/>
    </source>
</evidence>
<protein>
    <submittedName>
        <fullName evidence="3">Uncharacterized protein</fullName>
    </submittedName>
</protein>
<feature type="compositionally biased region" description="Low complexity" evidence="1">
    <location>
        <begin position="114"/>
        <end position="123"/>
    </location>
</feature>